<dbReference type="EMBL" id="FOXB01000074">
    <property type="protein sequence ID" value="SFP99764.1"/>
    <property type="molecule type" value="Genomic_DNA"/>
</dbReference>
<evidence type="ECO:0000256" key="3">
    <source>
        <dbReference type="ARBA" id="ARBA00022825"/>
    </source>
</evidence>
<keyword evidence="2 5" id="KW-0378">Hydrolase</keyword>
<dbReference type="InterPro" id="IPR023828">
    <property type="entry name" value="Peptidase_S8_Ser-AS"/>
</dbReference>
<evidence type="ECO:0000256" key="2">
    <source>
        <dbReference type="ARBA" id="ARBA00022801"/>
    </source>
</evidence>
<dbReference type="InterPro" id="IPR023827">
    <property type="entry name" value="Peptidase_S8_Asp-AS"/>
</dbReference>
<dbReference type="Gene3D" id="3.40.50.200">
    <property type="entry name" value="Peptidase S8/S53 domain"/>
    <property type="match status" value="1"/>
</dbReference>
<dbReference type="PANTHER" id="PTHR42884">
    <property type="entry name" value="PROPROTEIN CONVERTASE SUBTILISIN/KEXIN-RELATED"/>
    <property type="match status" value="1"/>
</dbReference>
<dbReference type="InterPro" id="IPR000209">
    <property type="entry name" value="Peptidase_S8/S53_dom"/>
</dbReference>
<evidence type="ECO:0000259" key="8">
    <source>
        <dbReference type="Pfam" id="PF00082"/>
    </source>
</evidence>
<evidence type="ECO:0000256" key="1">
    <source>
        <dbReference type="ARBA" id="ARBA00022670"/>
    </source>
</evidence>
<dbReference type="PROSITE" id="PS00138">
    <property type="entry name" value="SUBTILASE_SER"/>
    <property type="match status" value="1"/>
</dbReference>
<organism evidence="9 10">
    <name type="scientific">Hydrogenimonas thermophila</name>
    <dbReference type="NCBI Taxonomy" id="223786"/>
    <lineage>
        <taxon>Bacteria</taxon>
        <taxon>Pseudomonadati</taxon>
        <taxon>Campylobacterota</taxon>
        <taxon>Epsilonproteobacteria</taxon>
        <taxon>Campylobacterales</taxon>
        <taxon>Hydrogenimonadaceae</taxon>
        <taxon>Hydrogenimonas</taxon>
    </lineage>
</organism>
<evidence type="ECO:0000313" key="9">
    <source>
        <dbReference type="EMBL" id="SFP99764.1"/>
    </source>
</evidence>
<dbReference type="PROSITE" id="PS51257">
    <property type="entry name" value="PROKAR_LIPOPROTEIN"/>
    <property type="match status" value="1"/>
</dbReference>
<keyword evidence="10" id="KW-1185">Reference proteome</keyword>
<dbReference type="InterPro" id="IPR022398">
    <property type="entry name" value="Peptidase_S8_His-AS"/>
</dbReference>
<proteinExistence type="inferred from homology"/>
<protein>
    <submittedName>
        <fullName evidence="9">Subtilase family protein</fullName>
    </submittedName>
</protein>
<dbReference type="PROSITE" id="PS00136">
    <property type="entry name" value="SUBTILASE_ASP"/>
    <property type="match status" value="1"/>
</dbReference>
<comment type="similarity">
    <text evidence="5 6">Belongs to the peptidase S8 family.</text>
</comment>
<feature type="signal peptide" evidence="7">
    <location>
        <begin position="1"/>
        <end position="27"/>
    </location>
</feature>
<dbReference type="Pfam" id="PF00082">
    <property type="entry name" value="Peptidase_S8"/>
    <property type="match status" value="1"/>
</dbReference>
<evidence type="ECO:0000256" key="6">
    <source>
        <dbReference type="RuleBase" id="RU003355"/>
    </source>
</evidence>
<feature type="active site" description="Charge relay system" evidence="4 5">
    <location>
        <position position="457"/>
    </location>
</feature>
<dbReference type="GO" id="GO:0016020">
    <property type="term" value="C:membrane"/>
    <property type="evidence" value="ECO:0007669"/>
    <property type="project" value="TreeGrafter"/>
</dbReference>
<dbReference type="InterPro" id="IPR015500">
    <property type="entry name" value="Peptidase_S8_subtilisin-rel"/>
</dbReference>
<dbReference type="AlphaFoldDB" id="A0A1I5UWP9"/>
<feature type="active site" description="Charge relay system" evidence="4 5">
    <location>
        <position position="272"/>
    </location>
</feature>
<reference evidence="9 10" key="1">
    <citation type="submission" date="2016-10" db="EMBL/GenBank/DDBJ databases">
        <authorList>
            <person name="de Groot N.N."/>
        </authorList>
    </citation>
    <scope>NUCLEOTIDE SEQUENCE [LARGE SCALE GENOMIC DNA]</scope>
    <source>
        <strain evidence="9 10">EP1-55-1</strain>
    </source>
</reference>
<feature type="domain" description="Peptidase S8/S53" evidence="8">
    <location>
        <begin position="229"/>
        <end position="514"/>
    </location>
</feature>
<evidence type="ECO:0000256" key="5">
    <source>
        <dbReference type="PROSITE-ProRule" id="PRU01240"/>
    </source>
</evidence>
<evidence type="ECO:0000313" key="10">
    <source>
        <dbReference type="Proteomes" id="UP000199227"/>
    </source>
</evidence>
<dbReference type="InterPro" id="IPR036852">
    <property type="entry name" value="Peptidase_S8/S53_dom_sf"/>
</dbReference>
<accession>A0A1I5UWP9</accession>
<evidence type="ECO:0000256" key="4">
    <source>
        <dbReference type="PIRSR" id="PIRSR615500-1"/>
    </source>
</evidence>
<keyword evidence="7" id="KW-0732">Signal</keyword>
<dbReference type="STRING" id="223786.SAMN05216234_1744"/>
<name>A0A1I5UWP9_9BACT</name>
<dbReference type="GO" id="GO:0004252">
    <property type="term" value="F:serine-type endopeptidase activity"/>
    <property type="evidence" value="ECO:0007669"/>
    <property type="project" value="UniProtKB-UniRule"/>
</dbReference>
<gene>
    <name evidence="9" type="ORF">SAMN05216234_1744</name>
</gene>
<dbReference type="PROSITE" id="PS51892">
    <property type="entry name" value="SUBTILASE"/>
    <property type="match status" value="1"/>
</dbReference>
<dbReference type="PROSITE" id="PS00137">
    <property type="entry name" value="SUBTILASE_HIS"/>
    <property type="match status" value="1"/>
</dbReference>
<dbReference type="OrthoDB" id="5368693at2"/>
<evidence type="ECO:0000256" key="7">
    <source>
        <dbReference type="SAM" id="SignalP"/>
    </source>
</evidence>
<dbReference type="RefSeq" id="WP_092914314.1">
    <property type="nucleotide sequence ID" value="NZ_FOXB01000074.1"/>
</dbReference>
<feature type="active site" description="Charge relay system" evidence="4 5">
    <location>
        <position position="238"/>
    </location>
</feature>
<dbReference type="SUPFAM" id="SSF52743">
    <property type="entry name" value="Subtilisin-like"/>
    <property type="match status" value="1"/>
</dbReference>
<keyword evidence="1 5" id="KW-0645">Protease</keyword>
<dbReference type="Proteomes" id="UP000199227">
    <property type="component" value="Unassembled WGS sequence"/>
</dbReference>
<dbReference type="GO" id="GO:0016485">
    <property type="term" value="P:protein processing"/>
    <property type="evidence" value="ECO:0007669"/>
    <property type="project" value="TreeGrafter"/>
</dbReference>
<keyword evidence="3 5" id="KW-0720">Serine protease</keyword>
<dbReference type="PRINTS" id="PR00723">
    <property type="entry name" value="SUBTILISIN"/>
</dbReference>
<sequence>MKNSTSIFTSALLALSLVGCGGGSSDATTSTTTQTTTEPTLVTGSLVDAPISGVKYICSDGTTGTTNIDGNFTCPINNTITFSIGGVKLGDYEITSATEARYLFPSELFGLEEGLIDSKVVKFLQFVQSLDEDGNSSNGIQITQAIHDDLDTYALDFENDDVDNVTIENMLSNIGKTLVVEDDALEHYREELVEHNIEPLEPMQKEQWYIDDNKEGSIHANGYLDKYTGTGINVVVIDDGLDTTHEDLLLKGTWDVTTGLSDVNQTNSTDHHGTAVSGVIGGRINGKGIRGIAPDSNLYFIKYGATLSDSELITIFDKALEFNADVINCSWYRFFGISSAVIDKIKEVSTTSGRSGKGAVVVFGAGNDGSEIPIFKYEDGTLMDSQRAATIPEVITVGATSYYSTRAAYSNYGSTLDIVAPGGYYYGIATLDPMGANGVNEQNYVDSTEADRFVGTSAATPVVSGSATLILQANPNLTAAQVQEILKLTADKVGEYDYADDGTGKTRNDYYGYGKINLGKAIKMAEEMAN</sequence>
<feature type="chain" id="PRO_5011665106" evidence="7">
    <location>
        <begin position="28"/>
        <end position="530"/>
    </location>
</feature>
<dbReference type="PANTHER" id="PTHR42884:SF14">
    <property type="entry name" value="NEUROENDOCRINE CONVERTASE 1"/>
    <property type="match status" value="1"/>
</dbReference>